<organism evidence="2 3">
    <name type="scientific">Winogradskyella pacifica</name>
    <dbReference type="NCBI Taxonomy" id="664642"/>
    <lineage>
        <taxon>Bacteria</taxon>
        <taxon>Pseudomonadati</taxon>
        <taxon>Bacteroidota</taxon>
        <taxon>Flavobacteriia</taxon>
        <taxon>Flavobacteriales</taxon>
        <taxon>Flavobacteriaceae</taxon>
        <taxon>Winogradskyella</taxon>
    </lineage>
</organism>
<feature type="signal peptide" evidence="1">
    <location>
        <begin position="1"/>
        <end position="26"/>
    </location>
</feature>
<dbReference type="NCBIfam" id="NF047658">
    <property type="entry name" value="HYC_CC_PP"/>
    <property type="match status" value="1"/>
</dbReference>
<reference evidence="2 3" key="1">
    <citation type="submission" date="2018-07" db="EMBL/GenBank/DDBJ databases">
        <title>Genomic Encyclopedia of Type Strains, Phase III (KMG-III): the genomes of soil and plant-associated and newly described type strains.</title>
        <authorList>
            <person name="Whitman W."/>
        </authorList>
    </citation>
    <scope>NUCLEOTIDE SEQUENCE [LARGE SCALE GENOMIC DNA]</scope>
    <source>
        <strain evidence="2 3">CECT 7948</strain>
    </source>
</reference>
<accession>A0A3D9N306</accession>
<comment type="caution">
    <text evidence="2">The sequence shown here is derived from an EMBL/GenBank/DDBJ whole genome shotgun (WGS) entry which is preliminary data.</text>
</comment>
<dbReference type="EMBL" id="QREI01000001">
    <property type="protein sequence ID" value="REE27331.1"/>
    <property type="molecule type" value="Genomic_DNA"/>
</dbReference>
<protein>
    <recommendedName>
        <fullName evidence="4">Secreted protein</fullName>
    </recommendedName>
</protein>
<sequence length="137" mass="15485">MKFSYLHKAFSFALSFLVLFSTLSLTIDKHFCGDVLIDVAIFSESKNCGIDISKAEQTEVVEKSCCKNEIDVIEGPSDLTINSFEDLEFSLQQVLFAYSYSYINLFEGLPSLVIPHSDYLPPTLVEDIHLLDEVYLI</sequence>
<dbReference type="OrthoDB" id="1493875at2"/>
<dbReference type="Proteomes" id="UP000256919">
    <property type="component" value="Unassembled WGS sequence"/>
</dbReference>
<dbReference type="InterPro" id="IPR058060">
    <property type="entry name" value="HYC_CC_PP"/>
</dbReference>
<feature type="chain" id="PRO_5017663101" description="Secreted protein" evidence="1">
    <location>
        <begin position="27"/>
        <end position="137"/>
    </location>
</feature>
<proteinExistence type="predicted"/>
<evidence type="ECO:0000313" key="3">
    <source>
        <dbReference type="Proteomes" id="UP000256919"/>
    </source>
</evidence>
<keyword evidence="3" id="KW-1185">Reference proteome</keyword>
<dbReference type="Pfam" id="PF26622">
    <property type="entry name" value="DUF8199"/>
    <property type="match status" value="1"/>
</dbReference>
<dbReference type="AlphaFoldDB" id="A0A3D9N306"/>
<dbReference type="InterPro" id="IPR058512">
    <property type="entry name" value="DUF8199"/>
</dbReference>
<name>A0A3D9N306_9FLAO</name>
<evidence type="ECO:0000313" key="2">
    <source>
        <dbReference type="EMBL" id="REE27331.1"/>
    </source>
</evidence>
<evidence type="ECO:0008006" key="4">
    <source>
        <dbReference type="Google" id="ProtNLM"/>
    </source>
</evidence>
<keyword evidence="1" id="KW-0732">Signal</keyword>
<evidence type="ECO:0000256" key="1">
    <source>
        <dbReference type="SAM" id="SignalP"/>
    </source>
</evidence>
<dbReference type="RefSeq" id="WP_115807692.1">
    <property type="nucleotide sequence ID" value="NZ_QREI01000001.1"/>
</dbReference>
<gene>
    <name evidence="2" type="ORF">DFQ09_101161</name>
</gene>